<dbReference type="GeneID" id="68113926"/>
<dbReference type="VEuPathDB" id="AmoebaDB:FDP41_006708"/>
<accession>A0A6A5BJ60</accession>
<comment type="caution">
    <text evidence="1">The sequence shown here is derived from an EMBL/GenBank/DDBJ whole genome shotgun (WGS) entry which is preliminary data.</text>
</comment>
<dbReference type="Proteomes" id="UP000444721">
    <property type="component" value="Unassembled WGS sequence"/>
</dbReference>
<protein>
    <submittedName>
        <fullName evidence="1">Uncharacterized protein</fullName>
    </submittedName>
</protein>
<dbReference type="EMBL" id="VFQX01000053">
    <property type="protein sequence ID" value="KAF0974098.1"/>
    <property type="molecule type" value="Genomic_DNA"/>
</dbReference>
<dbReference type="VEuPathDB" id="AmoebaDB:NF0064530"/>
<keyword evidence="2" id="KW-1185">Reference proteome</keyword>
<proteinExistence type="predicted"/>
<name>A0A6A5BJ60_NAEFO</name>
<reference evidence="1 2" key="1">
    <citation type="journal article" date="2019" name="Sci. Rep.">
        <title>Nanopore sequencing improves the draft genome of the human pathogenic amoeba Naegleria fowleri.</title>
        <authorList>
            <person name="Liechti N."/>
            <person name="Schurch N."/>
            <person name="Bruggmann R."/>
            <person name="Wittwer M."/>
        </authorList>
    </citation>
    <scope>NUCLEOTIDE SEQUENCE [LARGE SCALE GENOMIC DNA]</scope>
    <source>
        <strain evidence="1 2">ATCC 30894</strain>
    </source>
</reference>
<dbReference type="VEuPathDB" id="AmoebaDB:NfTy_074740"/>
<gene>
    <name evidence="1" type="ORF">FDP41_006708</name>
</gene>
<evidence type="ECO:0000313" key="2">
    <source>
        <dbReference type="Proteomes" id="UP000444721"/>
    </source>
</evidence>
<dbReference type="RefSeq" id="XP_044558811.1">
    <property type="nucleotide sequence ID" value="XM_044710372.1"/>
</dbReference>
<organism evidence="1 2">
    <name type="scientific">Naegleria fowleri</name>
    <name type="common">Brain eating amoeba</name>
    <dbReference type="NCBI Taxonomy" id="5763"/>
    <lineage>
        <taxon>Eukaryota</taxon>
        <taxon>Discoba</taxon>
        <taxon>Heterolobosea</taxon>
        <taxon>Tetramitia</taxon>
        <taxon>Eutetramitia</taxon>
        <taxon>Vahlkampfiidae</taxon>
        <taxon>Naegleria</taxon>
    </lineage>
</organism>
<dbReference type="AlphaFoldDB" id="A0A6A5BJ60"/>
<evidence type="ECO:0000313" key="1">
    <source>
        <dbReference type="EMBL" id="KAF0974098.1"/>
    </source>
</evidence>
<sequence length="137" mass="15792">MKTTTQYVGYPTRNYHETDIHSSSSSNKFNFNDDAWMDMMKKVVPNNQHVFNTRTFGQIRSFTTSNWLKKKEASTNVEDSRPPPNNILSVSMITRVGTLHNIVENIKMKGIYYATDELRSTYNNLNSLTLVKLLYSG</sequence>